<dbReference type="AlphaFoldDB" id="A0A4Z1I387"/>
<dbReference type="PANTHER" id="PTHR37848">
    <property type="entry name" value="EXPRESSED PROTEIN"/>
    <property type="match status" value="1"/>
</dbReference>
<accession>A0A4Z1I387</accession>
<comment type="caution">
    <text evidence="2">The sequence shown here is derived from an EMBL/GenBank/DDBJ whole genome shotgun (WGS) entry which is preliminary data.</text>
</comment>
<dbReference type="OrthoDB" id="203796at2759"/>
<feature type="region of interest" description="Disordered" evidence="1">
    <location>
        <begin position="1"/>
        <end position="60"/>
    </location>
</feature>
<dbReference type="PANTHER" id="PTHR37848:SF1">
    <property type="entry name" value="SUN DOMAIN-CONTAINING PROTEIN"/>
    <property type="match status" value="1"/>
</dbReference>
<gene>
    <name evidence="2" type="ORF">BCON_0116g00060</name>
</gene>
<name>A0A4Z1I387_9HELO</name>
<sequence>MGRGTTLPPPMVYRDNPALDGVSTSSAVSLHTIDGYEDSDEQPPSYSYTDEPTSTPAADSVPTHPKLGVWYHSPPDLLFSSHDLDCSDFRTLFSNFSTNATTLYDMIREQTKYPPGYYLNVPGWHNETRRQGNKETTSKITDFLIRINITHLLARGVGLNGEIECLPKNVRGYRGGRLPSSEPTVIADEENQTDKLKAWCEAYVSNRAGVKSFMLKREVINHDTKNL</sequence>
<evidence type="ECO:0000313" key="2">
    <source>
        <dbReference type="EMBL" id="TGO53862.1"/>
    </source>
</evidence>
<proteinExistence type="predicted"/>
<reference evidence="2 3" key="1">
    <citation type="submission" date="2017-12" db="EMBL/GenBank/DDBJ databases">
        <title>Comparative genomics of Botrytis spp.</title>
        <authorList>
            <person name="Valero-Jimenez C.A."/>
            <person name="Tapia P."/>
            <person name="Veloso J."/>
            <person name="Silva-Moreno E."/>
            <person name="Staats M."/>
            <person name="Valdes J.H."/>
            <person name="Van Kan J.A.L."/>
        </authorList>
    </citation>
    <scope>NUCLEOTIDE SEQUENCE [LARGE SCALE GENOMIC DNA]</scope>
    <source>
        <strain evidence="2 3">MUCL11595</strain>
    </source>
</reference>
<dbReference type="EMBL" id="PQXN01000116">
    <property type="protein sequence ID" value="TGO53862.1"/>
    <property type="molecule type" value="Genomic_DNA"/>
</dbReference>
<dbReference type="Proteomes" id="UP000297527">
    <property type="component" value="Unassembled WGS sequence"/>
</dbReference>
<evidence type="ECO:0000256" key="1">
    <source>
        <dbReference type="SAM" id="MobiDB-lite"/>
    </source>
</evidence>
<evidence type="ECO:0000313" key="3">
    <source>
        <dbReference type="Proteomes" id="UP000297527"/>
    </source>
</evidence>
<feature type="compositionally biased region" description="Polar residues" evidence="1">
    <location>
        <begin position="42"/>
        <end position="57"/>
    </location>
</feature>
<organism evidence="2 3">
    <name type="scientific">Botryotinia convoluta</name>
    <dbReference type="NCBI Taxonomy" id="54673"/>
    <lineage>
        <taxon>Eukaryota</taxon>
        <taxon>Fungi</taxon>
        <taxon>Dikarya</taxon>
        <taxon>Ascomycota</taxon>
        <taxon>Pezizomycotina</taxon>
        <taxon>Leotiomycetes</taxon>
        <taxon>Helotiales</taxon>
        <taxon>Sclerotiniaceae</taxon>
        <taxon>Botryotinia</taxon>
    </lineage>
</organism>
<protein>
    <submittedName>
        <fullName evidence="2">Uncharacterized protein</fullName>
    </submittedName>
</protein>
<keyword evidence="3" id="KW-1185">Reference proteome</keyword>